<dbReference type="Proteomes" id="UP000799302">
    <property type="component" value="Unassembled WGS sequence"/>
</dbReference>
<organism evidence="1 2">
    <name type="scientific">Microthyrium microscopicum</name>
    <dbReference type="NCBI Taxonomy" id="703497"/>
    <lineage>
        <taxon>Eukaryota</taxon>
        <taxon>Fungi</taxon>
        <taxon>Dikarya</taxon>
        <taxon>Ascomycota</taxon>
        <taxon>Pezizomycotina</taxon>
        <taxon>Dothideomycetes</taxon>
        <taxon>Dothideomycetes incertae sedis</taxon>
        <taxon>Microthyriales</taxon>
        <taxon>Microthyriaceae</taxon>
        <taxon>Microthyrium</taxon>
    </lineage>
</organism>
<proteinExistence type="predicted"/>
<dbReference type="EMBL" id="MU004231">
    <property type="protein sequence ID" value="KAF2673679.1"/>
    <property type="molecule type" value="Genomic_DNA"/>
</dbReference>
<sequence length="394" mass="46248">MLSPPRKRLKLDRPTTPTFLDLFLTDRFRPIRTAFTSYISTADLLQLASTCHTARNAIYESEWNINSKLRPFLCDPVGFRNQLALCNGLISGSFALQFLERVTWPESDLDIFVEDGVDAECMCEYLIEEEGYIQGEEKGRIGYIDIDLTMIATFTKDNRKIQVIAADGPPIRMILRSFYSTVVMNVITWNKAFALFPRTTFLQHDAYPLARLTDYYAQLHSKYTHRGWSSRTLPEEEDLSPELDGYRRMGDKMAWQMSLDTHWVDPPERPDFVLEYCQFKVTTRPVGLEQTWRDFERTSAFRIEAPLWFSNVLRYEYTFAHNYKFGARMDRSTLAQLWALEPSERKRLIGNQDPFEMQPRFLVFDKPEGWEHLDEEYIRLIDDLESEGYFEGLL</sequence>
<keyword evidence="2" id="KW-1185">Reference proteome</keyword>
<dbReference type="AlphaFoldDB" id="A0A6A6UN35"/>
<evidence type="ECO:0000313" key="2">
    <source>
        <dbReference type="Proteomes" id="UP000799302"/>
    </source>
</evidence>
<accession>A0A6A6UN35</accession>
<dbReference type="OrthoDB" id="10025998at2759"/>
<evidence type="ECO:0000313" key="1">
    <source>
        <dbReference type="EMBL" id="KAF2673679.1"/>
    </source>
</evidence>
<name>A0A6A6UN35_9PEZI</name>
<gene>
    <name evidence="1" type="ORF">BT63DRAFT_476162</name>
</gene>
<protein>
    <submittedName>
        <fullName evidence="1">Uncharacterized protein</fullName>
    </submittedName>
</protein>
<reference evidence="1" key="1">
    <citation type="journal article" date="2020" name="Stud. Mycol.">
        <title>101 Dothideomycetes genomes: a test case for predicting lifestyles and emergence of pathogens.</title>
        <authorList>
            <person name="Haridas S."/>
            <person name="Albert R."/>
            <person name="Binder M."/>
            <person name="Bloem J."/>
            <person name="Labutti K."/>
            <person name="Salamov A."/>
            <person name="Andreopoulos B."/>
            <person name="Baker S."/>
            <person name="Barry K."/>
            <person name="Bills G."/>
            <person name="Bluhm B."/>
            <person name="Cannon C."/>
            <person name="Castanera R."/>
            <person name="Culley D."/>
            <person name="Daum C."/>
            <person name="Ezra D."/>
            <person name="Gonzalez J."/>
            <person name="Henrissat B."/>
            <person name="Kuo A."/>
            <person name="Liang C."/>
            <person name="Lipzen A."/>
            <person name="Lutzoni F."/>
            <person name="Magnuson J."/>
            <person name="Mondo S."/>
            <person name="Nolan M."/>
            <person name="Ohm R."/>
            <person name="Pangilinan J."/>
            <person name="Park H.-J."/>
            <person name="Ramirez L."/>
            <person name="Alfaro M."/>
            <person name="Sun H."/>
            <person name="Tritt A."/>
            <person name="Yoshinaga Y."/>
            <person name="Zwiers L.-H."/>
            <person name="Turgeon B."/>
            <person name="Goodwin S."/>
            <person name="Spatafora J."/>
            <person name="Crous P."/>
            <person name="Grigoriev I."/>
        </authorList>
    </citation>
    <scope>NUCLEOTIDE SEQUENCE</scope>
    <source>
        <strain evidence="1">CBS 115976</strain>
    </source>
</reference>